<evidence type="ECO:0000256" key="1">
    <source>
        <dbReference type="SAM" id="Phobius"/>
    </source>
</evidence>
<protein>
    <recommendedName>
        <fullName evidence="2">P-type ATPase N-terminal domain-containing protein</fullName>
    </recommendedName>
</protein>
<name>A0A8K9UJ76_ONCMY</name>
<keyword evidence="1" id="KW-0812">Transmembrane</keyword>
<dbReference type="Proteomes" id="UP000694395">
    <property type="component" value="Chromosome 31"/>
</dbReference>
<reference evidence="3" key="3">
    <citation type="submission" date="2025-09" db="UniProtKB">
        <authorList>
            <consortium name="Ensembl"/>
        </authorList>
    </citation>
    <scope>IDENTIFICATION</scope>
</reference>
<dbReference type="Pfam" id="PF16209">
    <property type="entry name" value="PhoLip_ATPase_N"/>
    <property type="match status" value="1"/>
</dbReference>
<organism evidence="3 4">
    <name type="scientific">Oncorhynchus mykiss</name>
    <name type="common">Rainbow trout</name>
    <name type="synonym">Salmo gairdneri</name>
    <dbReference type="NCBI Taxonomy" id="8022"/>
    <lineage>
        <taxon>Eukaryota</taxon>
        <taxon>Metazoa</taxon>
        <taxon>Chordata</taxon>
        <taxon>Craniata</taxon>
        <taxon>Vertebrata</taxon>
        <taxon>Euteleostomi</taxon>
        <taxon>Actinopterygii</taxon>
        <taxon>Neopterygii</taxon>
        <taxon>Teleostei</taxon>
        <taxon>Protacanthopterygii</taxon>
        <taxon>Salmoniformes</taxon>
        <taxon>Salmonidae</taxon>
        <taxon>Salmoninae</taxon>
        <taxon>Oncorhynchus</taxon>
    </lineage>
</organism>
<dbReference type="PANTHER" id="PTHR24092:SF79">
    <property type="entry name" value="PHOSPHOLIPID-TRANSPORTING ATPASE VB"/>
    <property type="match status" value="1"/>
</dbReference>
<dbReference type="PANTHER" id="PTHR24092">
    <property type="entry name" value="PROBABLE PHOSPHOLIPID-TRANSPORTING ATPASE"/>
    <property type="match status" value="1"/>
</dbReference>
<sequence>MPCCSSPLTLLRDSLRCQRQHDKDLRTLVSNLPYQGLPKTTNRNFPGNSIKTTKYSFWFFIPLNLWEQLHRFANVYFVALIPICVIWPCGSLCLLWRPFNRRLL</sequence>
<evidence type="ECO:0000259" key="2">
    <source>
        <dbReference type="Pfam" id="PF16209"/>
    </source>
</evidence>
<dbReference type="Ensembl" id="ENSOMYT00000154714.1">
    <property type="protein sequence ID" value="ENSOMYP00000111959.1"/>
    <property type="gene ID" value="ENSOMYG00000050877.1"/>
</dbReference>
<dbReference type="GO" id="GO:0045332">
    <property type="term" value="P:phospholipid translocation"/>
    <property type="evidence" value="ECO:0007669"/>
    <property type="project" value="TreeGrafter"/>
</dbReference>
<reference evidence="3" key="2">
    <citation type="submission" date="2025-08" db="UniProtKB">
        <authorList>
            <consortium name="Ensembl"/>
        </authorList>
    </citation>
    <scope>IDENTIFICATION</scope>
</reference>
<dbReference type="InterPro" id="IPR032631">
    <property type="entry name" value="P-type_ATPase_N"/>
</dbReference>
<keyword evidence="1" id="KW-1133">Transmembrane helix</keyword>
<dbReference type="GO" id="GO:0005886">
    <property type="term" value="C:plasma membrane"/>
    <property type="evidence" value="ECO:0007669"/>
    <property type="project" value="TreeGrafter"/>
</dbReference>
<proteinExistence type="predicted"/>
<evidence type="ECO:0000313" key="4">
    <source>
        <dbReference type="Proteomes" id="UP000694395"/>
    </source>
</evidence>
<accession>A0A8K9UJ76</accession>
<dbReference type="AlphaFoldDB" id="A0A8K9UJ76"/>
<feature type="domain" description="P-type ATPase N-terminal" evidence="2">
    <location>
        <begin position="41"/>
        <end position="83"/>
    </location>
</feature>
<keyword evidence="4" id="KW-1185">Reference proteome</keyword>
<keyword evidence="1" id="KW-0472">Membrane</keyword>
<dbReference type="GO" id="GO:0140326">
    <property type="term" value="F:ATPase-coupled intramembrane lipid transporter activity"/>
    <property type="evidence" value="ECO:0007669"/>
    <property type="project" value="TreeGrafter"/>
</dbReference>
<feature type="transmembrane region" description="Helical" evidence="1">
    <location>
        <begin position="75"/>
        <end position="96"/>
    </location>
</feature>
<reference evidence="3" key="1">
    <citation type="submission" date="2020-07" db="EMBL/GenBank/DDBJ databases">
        <title>A long reads based de novo assembly of the rainbow trout Arlee double haploid line genome.</title>
        <authorList>
            <person name="Gao G."/>
            <person name="Palti Y."/>
        </authorList>
    </citation>
    <scope>NUCLEOTIDE SEQUENCE [LARGE SCALE GENOMIC DNA]</scope>
</reference>
<evidence type="ECO:0000313" key="3">
    <source>
        <dbReference type="Ensembl" id="ENSOMYP00000111959.1"/>
    </source>
</evidence>